<name>A0ACB9ZV27_CATRO</name>
<evidence type="ECO:0000313" key="1">
    <source>
        <dbReference type="EMBL" id="KAI5652465.1"/>
    </source>
</evidence>
<dbReference type="Proteomes" id="UP001060085">
    <property type="component" value="Linkage Group LG07"/>
</dbReference>
<protein>
    <submittedName>
        <fullName evidence="1">Uncharacterized protein</fullName>
    </submittedName>
</protein>
<comment type="caution">
    <text evidence="1">The sequence shown here is derived from an EMBL/GenBank/DDBJ whole genome shotgun (WGS) entry which is preliminary data.</text>
</comment>
<organism evidence="1 2">
    <name type="scientific">Catharanthus roseus</name>
    <name type="common">Madagascar periwinkle</name>
    <name type="synonym">Vinca rosea</name>
    <dbReference type="NCBI Taxonomy" id="4058"/>
    <lineage>
        <taxon>Eukaryota</taxon>
        <taxon>Viridiplantae</taxon>
        <taxon>Streptophyta</taxon>
        <taxon>Embryophyta</taxon>
        <taxon>Tracheophyta</taxon>
        <taxon>Spermatophyta</taxon>
        <taxon>Magnoliopsida</taxon>
        <taxon>eudicotyledons</taxon>
        <taxon>Gunneridae</taxon>
        <taxon>Pentapetalae</taxon>
        <taxon>asterids</taxon>
        <taxon>lamiids</taxon>
        <taxon>Gentianales</taxon>
        <taxon>Apocynaceae</taxon>
        <taxon>Rauvolfioideae</taxon>
        <taxon>Vinceae</taxon>
        <taxon>Catharanthinae</taxon>
        <taxon>Catharanthus</taxon>
    </lineage>
</organism>
<keyword evidence="2" id="KW-1185">Reference proteome</keyword>
<evidence type="ECO:0000313" key="2">
    <source>
        <dbReference type="Proteomes" id="UP001060085"/>
    </source>
</evidence>
<gene>
    <name evidence="1" type="ORF">M9H77_29652</name>
</gene>
<proteinExistence type="predicted"/>
<accession>A0ACB9ZV27</accession>
<sequence>MPCTVWKLPQPVGESTVRDRLLSPICSLLRHLPWSVGWPTMVGSTPTTDSRPSATVRGRSLLSLPFSSSATTSNDRATCHAGSKSSIKLPKNVLPSIGLDLLQQPPKINPNYEQLNMKRIFSSVAKRTMGLVSNYPIRSIEEDLSSKQITRM</sequence>
<dbReference type="EMBL" id="CM044707">
    <property type="protein sequence ID" value="KAI5652465.1"/>
    <property type="molecule type" value="Genomic_DNA"/>
</dbReference>
<reference evidence="2" key="1">
    <citation type="journal article" date="2023" name="Nat. Plants">
        <title>Single-cell RNA sequencing provides a high-resolution roadmap for understanding the multicellular compartmentation of specialized metabolism.</title>
        <authorList>
            <person name="Sun S."/>
            <person name="Shen X."/>
            <person name="Li Y."/>
            <person name="Li Y."/>
            <person name="Wang S."/>
            <person name="Li R."/>
            <person name="Zhang H."/>
            <person name="Shen G."/>
            <person name="Guo B."/>
            <person name="Wei J."/>
            <person name="Xu J."/>
            <person name="St-Pierre B."/>
            <person name="Chen S."/>
            <person name="Sun C."/>
        </authorList>
    </citation>
    <scope>NUCLEOTIDE SEQUENCE [LARGE SCALE GENOMIC DNA]</scope>
</reference>